<comment type="caution">
    <text evidence="9">The sequence shown here is derived from an EMBL/GenBank/DDBJ whole genome shotgun (WGS) entry which is preliminary data.</text>
</comment>
<dbReference type="OrthoDB" id="429671at2759"/>
<dbReference type="EMBL" id="ASPP01004507">
    <property type="protein sequence ID" value="ETO32071.1"/>
    <property type="molecule type" value="Genomic_DNA"/>
</dbReference>
<feature type="compositionally biased region" description="Basic and acidic residues" evidence="7">
    <location>
        <begin position="170"/>
        <end position="190"/>
    </location>
</feature>
<evidence type="ECO:0000313" key="10">
    <source>
        <dbReference type="Proteomes" id="UP000023152"/>
    </source>
</evidence>
<dbReference type="PANTHER" id="PTHR24006:SF687">
    <property type="entry name" value="UBIQUITIN CARBOXYL-TERMINAL HYDROLASE 10"/>
    <property type="match status" value="1"/>
</dbReference>
<keyword evidence="6" id="KW-0788">Thiol protease</keyword>
<dbReference type="AlphaFoldDB" id="X6P1D8"/>
<dbReference type="GO" id="GO:0006508">
    <property type="term" value="P:proteolysis"/>
    <property type="evidence" value="ECO:0007669"/>
    <property type="project" value="UniProtKB-KW"/>
</dbReference>
<evidence type="ECO:0000256" key="3">
    <source>
        <dbReference type="ARBA" id="ARBA00022670"/>
    </source>
</evidence>
<feature type="compositionally biased region" description="Basic residues" evidence="7">
    <location>
        <begin position="155"/>
        <end position="166"/>
    </location>
</feature>
<dbReference type="GO" id="GO:0016579">
    <property type="term" value="P:protein deubiquitination"/>
    <property type="evidence" value="ECO:0007669"/>
    <property type="project" value="InterPro"/>
</dbReference>
<dbReference type="GO" id="GO:0004843">
    <property type="term" value="F:cysteine-type deubiquitinase activity"/>
    <property type="evidence" value="ECO:0007669"/>
    <property type="project" value="UniProtKB-EC"/>
</dbReference>
<feature type="compositionally biased region" description="Polar residues" evidence="7">
    <location>
        <begin position="1"/>
        <end position="14"/>
    </location>
</feature>
<feature type="compositionally biased region" description="Polar residues" evidence="7">
    <location>
        <begin position="62"/>
        <end position="75"/>
    </location>
</feature>
<dbReference type="Gene3D" id="3.90.70.10">
    <property type="entry name" value="Cysteine proteinases"/>
    <property type="match status" value="1"/>
</dbReference>
<evidence type="ECO:0000256" key="2">
    <source>
        <dbReference type="ARBA" id="ARBA00012759"/>
    </source>
</evidence>
<dbReference type="InterPro" id="IPR001394">
    <property type="entry name" value="Peptidase_C19_UCH"/>
</dbReference>
<name>X6P1D8_RETFI</name>
<evidence type="ECO:0000256" key="1">
    <source>
        <dbReference type="ARBA" id="ARBA00000707"/>
    </source>
</evidence>
<protein>
    <recommendedName>
        <fullName evidence="2">ubiquitinyl hydrolase 1</fullName>
        <ecNumber evidence="2">3.4.19.12</ecNumber>
    </recommendedName>
</protein>
<dbReference type="Proteomes" id="UP000023152">
    <property type="component" value="Unassembled WGS sequence"/>
</dbReference>
<reference evidence="9 10" key="1">
    <citation type="journal article" date="2013" name="Curr. Biol.">
        <title>The Genome of the Foraminiferan Reticulomyxa filosa.</title>
        <authorList>
            <person name="Glockner G."/>
            <person name="Hulsmann N."/>
            <person name="Schleicher M."/>
            <person name="Noegel A.A."/>
            <person name="Eichinger L."/>
            <person name="Gallinger C."/>
            <person name="Pawlowski J."/>
            <person name="Sierra R."/>
            <person name="Euteneuer U."/>
            <person name="Pillet L."/>
            <person name="Moustafa A."/>
            <person name="Platzer M."/>
            <person name="Groth M."/>
            <person name="Szafranski K."/>
            <person name="Schliwa M."/>
        </authorList>
    </citation>
    <scope>NUCLEOTIDE SEQUENCE [LARGE SCALE GENOMIC DNA]</scope>
</reference>
<evidence type="ECO:0000313" key="9">
    <source>
        <dbReference type="EMBL" id="ETO32071.1"/>
    </source>
</evidence>
<dbReference type="InterPro" id="IPR050164">
    <property type="entry name" value="Peptidase_C19"/>
</dbReference>
<organism evidence="9 10">
    <name type="scientific">Reticulomyxa filosa</name>
    <dbReference type="NCBI Taxonomy" id="46433"/>
    <lineage>
        <taxon>Eukaryota</taxon>
        <taxon>Sar</taxon>
        <taxon>Rhizaria</taxon>
        <taxon>Retaria</taxon>
        <taxon>Foraminifera</taxon>
        <taxon>Monothalamids</taxon>
        <taxon>Reticulomyxidae</taxon>
        <taxon>Reticulomyxa</taxon>
    </lineage>
</organism>
<keyword evidence="5" id="KW-0378">Hydrolase</keyword>
<sequence length="589" mass="66970">MDNISTNNSPNKTKLWSAIAKKQNKDSTSVPKKYPAPSTAVPVDDKASSQLWPNTKYPPLLGTSTVSKAINQPTVTKKKRKTTEQTNGNEMIPSNNNVSPWNTKQSFAQIVQKSKAKTEELLPPLSPPNTVPVTSDVNAVSSTQTSQLKHDKSNGKAKKKKKKKPQAPKQKPDEEKETKQEEPSPEELKRLKERKEALAILCTYTFFSDQPKQYPNAFVNVRGINNRSVDCYLNAVIQALLSLPKMVNCFGWMDLSLAQKIGPVTYGMKSIFDRFIIKNSETINFGGTVSHTYPLLDVLRLFHDIVGDGQQDAQEFLHWIMEKLHSEWMLDIETNNGTEQSTSATTDKDERGWKRVKANAHQKARTQNDVKMEQSLMRDWFGGRLYSLLLVDSSKVGSVSYQPFFSLSLDISETQIVHVNGALENTLKRHMVTGIKGGSHKNLIKKKKKRRGQFKYCADRQCKIAELPHYLLLHLKRFFYEDGMLSKVEKHINFDTKLNISPGLLLDHAINNGASDTRQNNQYEVYFSTYKITLTVYCNLDLPFHSSKTSRKPTWVCFDDDKVTPVDNKTLKQQQAYLLMYEKVEARVK</sequence>
<feature type="compositionally biased region" description="Polar residues" evidence="7">
    <location>
        <begin position="84"/>
        <end position="112"/>
    </location>
</feature>
<evidence type="ECO:0000259" key="8">
    <source>
        <dbReference type="PROSITE" id="PS50235"/>
    </source>
</evidence>
<feature type="compositionally biased region" description="Polar residues" evidence="7">
    <location>
        <begin position="131"/>
        <end position="147"/>
    </location>
</feature>
<dbReference type="EC" id="3.4.19.12" evidence="2"/>
<dbReference type="PANTHER" id="PTHR24006">
    <property type="entry name" value="UBIQUITIN CARBOXYL-TERMINAL HYDROLASE"/>
    <property type="match status" value="1"/>
</dbReference>
<evidence type="ECO:0000256" key="4">
    <source>
        <dbReference type="ARBA" id="ARBA00022786"/>
    </source>
</evidence>
<gene>
    <name evidence="9" type="ORF">RFI_05045</name>
</gene>
<feature type="region of interest" description="Disordered" evidence="7">
    <location>
        <begin position="1"/>
        <end position="190"/>
    </location>
</feature>
<dbReference type="PROSITE" id="PS50235">
    <property type="entry name" value="USP_3"/>
    <property type="match status" value="1"/>
</dbReference>
<dbReference type="CDD" id="cd02257">
    <property type="entry name" value="Peptidase_C19"/>
    <property type="match status" value="1"/>
</dbReference>
<dbReference type="GO" id="GO:0005829">
    <property type="term" value="C:cytosol"/>
    <property type="evidence" value="ECO:0007669"/>
    <property type="project" value="TreeGrafter"/>
</dbReference>
<comment type="catalytic activity">
    <reaction evidence="1">
        <text>Thiol-dependent hydrolysis of ester, thioester, amide, peptide and isopeptide bonds formed by the C-terminal Gly of ubiquitin (a 76-residue protein attached to proteins as an intracellular targeting signal).</text>
        <dbReference type="EC" id="3.4.19.12"/>
    </reaction>
</comment>
<evidence type="ECO:0000256" key="7">
    <source>
        <dbReference type="SAM" id="MobiDB-lite"/>
    </source>
</evidence>
<proteinExistence type="predicted"/>
<dbReference type="SUPFAM" id="SSF54001">
    <property type="entry name" value="Cysteine proteinases"/>
    <property type="match status" value="1"/>
</dbReference>
<dbReference type="InterPro" id="IPR028889">
    <property type="entry name" value="USP"/>
</dbReference>
<keyword evidence="3" id="KW-0645">Protease</keyword>
<accession>X6P1D8</accession>
<keyword evidence="4" id="KW-0833">Ubl conjugation pathway</keyword>
<evidence type="ECO:0000256" key="5">
    <source>
        <dbReference type="ARBA" id="ARBA00022801"/>
    </source>
</evidence>
<keyword evidence="10" id="KW-1185">Reference proteome</keyword>
<dbReference type="Pfam" id="PF00443">
    <property type="entry name" value="UCH"/>
    <property type="match status" value="1"/>
</dbReference>
<dbReference type="InterPro" id="IPR038765">
    <property type="entry name" value="Papain-like_cys_pep_sf"/>
</dbReference>
<dbReference type="GO" id="GO:0005634">
    <property type="term" value="C:nucleus"/>
    <property type="evidence" value="ECO:0007669"/>
    <property type="project" value="TreeGrafter"/>
</dbReference>
<feature type="domain" description="USP" evidence="8">
    <location>
        <begin position="222"/>
        <end position="584"/>
    </location>
</feature>
<evidence type="ECO:0000256" key="6">
    <source>
        <dbReference type="ARBA" id="ARBA00022807"/>
    </source>
</evidence>